<evidence type="ECO:0000313" key="4">
    <source>
        <dbReference type="Proteomes" id="UP001176960"/>
    </source>
</evidence>
<sequence>MADLMLVPRRVPSGVTLEAFHVCGEQASFGRGAHCDWVLPDPQRLLSKRHCEITRRAGQWVITDLSSNGTTVGGKTLPPGVPQVLQNGDAIGCGSYLLNVVLETADADEATQSLPRGGWTSLGGASAPDLPGGEHGFADFGGNGPGADGGPVFDAGSSQRYGRSQVETLSIIQPFSFALSENESEFDLPNATTSADVSGAVRGGQPLSGLHDVFQPPRPATSLLPEDWDSPETRTDIPGIAAPLPQPLKSQAEPPANPFGVENARQGGAFPEAPAQEGLSQAHGPLAAPPGPDFAEDDIPPGSPPVSFSPPPVRESVRSPGPAPASREAGAPDDAVVAAFMRGAGIHGASGLTPEAFFEELGRTFRSLVVGLRRAMIARARVKGEFRIEQTMIQPFGNNPLKFAVDDDDALSALLGVGRRTGVSGPDAVADALRDIRVHEMAVTRAIEPAMREFLAANGPSAVLEQLSFPVDQPLSLLRRAKAWSTYVRLNEDLAASATETLDGTFGRAFGRAYEAARAEIDAAESRGVGAKRDRAYNGGTERAR</sequence>
<evidence type="ECO:0000313" key="3">
    <source>
        <dbReference type="EMBL" id="CAI9121509.1"/>
    </source>
</evidence>
<dbReference type="InterPro" id="IPR046883">
    <property type="entry name" value="T6SS_FHA_C"/>
</dbReference>
<proteinExistence type="predicted"/>
<gene>
    <name evidence="3" type="primary">tagH</name>
    <name evidence="3" type="ORF">LMG32879_002356</name>
</gene>
<dbReference type="SUPFAM" id="SSF49879">
    <property type="entry name" value="SMAD/FHA domain"/>
    <property type="match status" value="1"/>
</dbReference>
<dbReference type="RefSeq" id="WP_289843670.1">
    <property type="nucleotide sequence ID" value="NZ_CATKSH010000016.1"/>
</dbReference>
<feature type="domain" description="FHA" evidence="2">
    <location>
        <begin position="27"/>
        <end position="77"/>
    </location>
</feature>
<feature type="compositionally biased region" description="Pro residues" evidence="1">
    <location>
        <begin position="301"/>
        <end position="313"/>
    </location>
</feature>
<name>A0AA35VC50_9PROT</name>
<protein>
    <submittedName>
        <fullName evidence="3">Type VI secretion system-associated FHA domain protein TagH</fullName>
    </submittedName>
</protein>
<dbReference type="PROSITE" id="PS50006">
    <property type="entry name" value="FHA_DOMAIN"/>
    <property type="match status" value="1"/>
</dbReference>
<dbReference type="EMBL" id="CATKSH010000016">
    <property type="protein sequence ID" value="CAI9121509.1"/>
    <property type="molecule type" value="Genomic_DNA"/>
</dbReference>
<reference evidence="3" key="1">
    <citation type="submission" date="2023-03" db="EMBL/GenBank/DDBJ databases">
        <authorList>
            <person name="Cleenwerck I."/>
        </authorList>
    </citation>
    <scope>NUCLEOTIDE SEQUENCE</scope>
    <source>
        <strain evidence="3">LMG 32879</strain>
    </source>
</reference>
<dbReference type="InterPro" id="IPR050923">
    <property type="entry name" value="Cell_Proc_Reg/RNA_Proc"/>
</dbReference>
<dbReference type="AlphaFoldDB" id="A0AA35VC50"/>
<feature type="region of interest" description="Disordered" evidence="1">
    <location>
        <begin position="114"/>
        <end position="159"/>
    </location>
</feature>
<dbReference type="PANTHER" id="PTHR23308">
    <property type="entry name" value="NUCLEAR INHIBITOR OF PROTEIN PHOSPHATASE-1"/>
    <property type="match status" value="1"/>
</dbReference>
<dbReference type="NCBIfam" id="TIGR03354">
    <property type="entry name" value="VI_FHA"/>
    <property type="match status" value="1"/>
</dbReference>
<keyword evidence="4" id="KW-1185">Reference proteome</keyword>
<evidence type="ECO:0000259" key="2">
    <source>
        <dbReference type="PROSITE" id="PS50006"/>
    </source>
</evidence>
<feature type="compositionally biased region" description="Gly residues" evidence="1">
    <location>
        <begin position="133"/>
        <end position="149"/>
    </location>
</feature>
<dbReference type="CDD" id="cd00060">
    <property type="entry name" value="FHA"/>
    <property type="match status" value="1"/>
</dbReference>
<dbReference type="Proteomes" id="UP001176960">
    <property type="component" value="Unassembled WGS sequence"/>
</dbReference>
<feature type="region of interest" description="Disordered" evidence="1">
    <location>
        <begin position="525"/>
        <end position="545"/>
    </location>
</feature>
<dbReference type="InterPro" id="IPR017735">
    <property type="entry name" value="T6SS_FHA"/>
</dbReference>
<dbReference type="Pfam" id="PF00498">
    <property type="entry name" value="FHA"/>
    <property type="match status" value="1"/>
</dbReference>
<organism evidence="3 4">
    <name type="scientific">Brytella acorum</name>
    <dbReference type="NCBI Taxonomy" id="2959299"/>
    <lineage>
        <taxon>Bacteria</taxon>
        <taxon>Pseudomonadati</taxon>
        <taxon>Pseudomonadota</taxon>
        <taxon>Alphaproteobacteria</taxon>
        <taxon>Acetobacterales</taxon>
        <taxon>Acetobacteraceae</taxon>
        <taxon>Brytella</taxon>
    </lineage>
</organism>
<dbReference type="Pfam" id="PF20232">
    <property type="entry name" value="T6SS_FHA_C"/>
    <property type="match status" value="1"/>
</dbReference>
<dbReference type="Gene3D" id="2.60.200.20">
    <property type="match status" value="1"/>
</dbReference>
<accession>A0AA35VC50</accession>
<dbReference type="InterPro" id="IPR008984">
    <property type="entry name" value="SMAD_FHA_dom_sf"/>
</dbReference>
<evidence type="ECO:0000256" key="1">
    <source>
        <dbReference type="SAM" id="MobiDB-lite"/>
    </source>
</evidence>
<feature type="region of interest" description="Disordered" evidence="1">
    <location>
        <begin position="202"/>
        <end position="331"/>
    </location>
</feature>
<dbReference type="InterPro" id="IPR000253">
    <property type="entry name" value="FHA_dom"/>
</dbReference>
<comment type="caution">
    <text evidence="3">The sequence shown here is derived from an EMBL/GenBank/DDBJ whole genome shotgun (WGS) entry which is preliminary data.</text>
</comment>
<dbReference type="SMART" id="SM00240">
    <property type="entry name" value="FHA"/>
    <property type="match status" value="1"/>
</dbReference>